<dbReference type="CDD" id="cd07252">
    <property type="entry name" value="BphC1-RGP6_N_like"/>
    <property type="match status" value="1"/>
</dbReference>
<gene>
    <name evidence="2" type="ORF">SAMN05216272_12020</name>
</gene>
<accession>A0A1G8N682</accession>
<organism evidence="2 3">
    <name type="scientific">Pseudomonas panipatensis</name>
    <dbReference type="NCBI Taxonomy" id="428992"/>
    <lineage>
        <taxon>Bacteria</taxon>
        <taxon>Pseudomonadati</taxon>
        <taxon>Pseudomonadota</taxon>
        <taxon>Gammaproteobacteria</taxon>
        <taxon>Pseudomonadales</taxon>
        <taxon>Pseudomonadaceae</taxon>
        <taxon>Pseudomonas</taxon>
    </lineage>
</organism>
<feature type="domain" description="VOC" evidence="1">
    <location>
        <begin position="10"/>
        <end position="124"/>
    </location>
</feature>
<dbReference type="Proteomes" id="UP000199636">
    <property type="component" value="Unassembled WGS sequence"/>
</dbReference>
<dbReference type="STRING" id="428992.SAMN05216272_12020"/>
<keyword evidence="2" id="KW-0223">Dioxygenase</keyword>
<protein>
    <submittedName>
        <fullName evidence="2">2,3-dihydroxybiphenyl 1,2-dioxygenase</fullName>
    </submittedName>
</protein>
<dbReference type="InterPro" id="IPR029068">
    <property type="entry name" value="Glyas_Bleomycin-R_OHBP_Dase"/>
</dbReference>
<feature type="domain" description="VOC" evidence="1">
    <location>
        <begin position="145"/>
        <end position="272"/>
    </location>
</feature>
<evidence type="ECO:0000313" key="2">
    <source>
        <dbReference type="EMBL" id="SDI75643.1"/>
    </source>
</evidence>
<dbReference type="GO" id="GO:0051213">
    <property type="term" value="F:dioxygenase activity"/>
    <property type="evidence" value="ECO:0007669"/>
    <property type="project" value="UniProtKB-KW"/>
</dbReference>
<proteinExistence type="predicted"/>
<dbReference type="InterPro" id="IPR037523">
    <property type="entry name" value="VOC_core"/>
</dbReference>
<keyword evidence="3" id="KW-1185">Reference proteome</keyword>
<evidence type="ECO:0000313" key="3">
    <source>
        <dbReference type="Proteomes" id="UP000199636"/>
    </source>
</evidence>
<dbReference type="RefSeq" id="WP_090268441.1">
    <property type="nucleotide sequence ID" value="NZ_FNDS01000020.1"/>
</dbReference>
<dbReference type="Gene3D" id="3.10.180.10">
    <property type="entry name" value="2,3-Dihydroxybiphenyl 1,2-Dioxygenase, domain 1"/>
    <property type="match status" value="2"/>
</dbReference>
<reference evidence="3" key="1">
    <citation type="submission" date="2016-10" db="EMBL/GenBank/DDBJ databases">
        <authorList>
            <person name="Varghese N."/>
            <person name="Submissions S."/>
        </authorList>
    </citation>
    <scope>NUCLEOTIDE SEQUENCE [LARGE SCALE GENOMIC DNA]</scope>
    <source>
        <strain evidence="3">CCM 7469</strain>
    </source>
</reference>
<dbReference type="CDD" id="cd07237">
    <property type="entry name" value="BphC1-RGP6_C_like"/>
    <property type="match status" value="1"/>
</dbReference>
<dbReference type="Pfam" id="PF00903">
    <property type="entry name" value="Glyoxalase"/>
    <property type="match status" value="1"/>
</dbReference>
<name>A0A1G8N682_9PSED</name>
<dbReference type="AlphaFoldDB" id="A0A1G8N682"/>
<keyword evidence="2" id="KW-0560">Oxidoreductase</keyword>
<dbReference type="EMBL" id="FNDS01000020">
    <property type="protein sequence ID" value="SDI75643.1"/>
    <property type="molecule type" value="Genomic_DNA"/>
</dbReference>
<sequence>MTQDIFGASSMGYVVIESNRLDRWQVFLRDGIGLHEAQADADLLAYRMDEFQRRIIVKRGSAEDLVTVGWHLRDSATLEVVLQRLKALGVQATPGTAEQAQERGVRGFWQVMGPKRLAVELFVEPLTTSSPLQMLSSGFVTGEMGMGHMAITSRKPEQMRRFWQEIFDARHSDHIVERLSGVTLDIDFFRVNPRHHSIAIARVKDLPIDPIRTRVQHFNLLTTSVGELTDTFLRCRALGFEMAHEIGEHPNDREQSFYVLSPSGFELEVGWNALEVDEATWQPASYRGISLWGHKPPRQSVRNKLCTNLGNLGRALRSLLSPEYSPL</sequence>
<dbReference type="OrthoDB" id="9803142at2"/>
<dbReference type="InterPro" id="IPR004360">
    <property type="entry name" value="Glyas_Fos-R_dOase_dom"/>
</dbReference>
<dbReference type="PROSITE" id="PS51819">
    <property type="entry name" value="VOC"/>
    <property type="match status" value="2"/>
</dbReference>
<dbReference type="Pfam" id="PF22632">
    <property type="entry name" value="BphC_D1"/>
    <property type="match status" value="1"/>
</dbReference>
<dbReference type="SUPFAM" id="SSF54593">
    <property type="entry name" value="Glyoxalase/Bleomycin resistance protein/Dihydroxybiphenyl dioxygenase"/>
    <property type="match status" value="2"/>
</dbReference>
<evidence type="ECO:0000259" key="1">
    <source>
        <dbReference type="PROSITE" id="PS51819"/>
    </source>
</evidence>